<evidence type="ECO:0000256" key="3">
    <source>
        <dbReference type="ARBA" id="ARBA00023295"/>
    </source>
</evidence>
<feature type="domain" description="Glycoside hydrolase family 3 N-terminal" evidence="4">
    <location>
        <begin position="36"/>
        <end position="371"/>
    </location>
</feature>
<protein>
    <submittedName>
        <fullName evidence="5">Glycoside hydrolase family 3 protein</fullName>
    </submittedName>
</protein>
<sequence length="379" mass="42822">MHQKTIHSILFIALLTTLSFGIQGCANSSSEEKPSLEKQIGQMLIIGFRGTEINENHSIYKDIQERNIGGVVLYEYDVPSRSRPRNISSPEELKELSRRLQKASPFPLFIALDQEGGRVNRLKESYGFPPTVSAQYLGDLNDAETTQFWADKSAATLSDMGVNVNFAPVVDVNVNPDCPVIGKIERSFSQSPELVFRHSEIFTETYKKKNIIAALKHFPGHGSSKEDSHYGFTDITETWKTEELYPYLLHFMNDFDGMIMTAHTFNAHLDPDYPATLSHSTMTGILRKRLGWEGVIVSDDMMMGAITDHYGMETAIEKAILAGVDMLIFSNNSPADYNPDIAKEAIEIIKRLVEENRISKERIALSYERISALKNRYLW</sequence>
<dbReference type="Proteomes" id="UP000321899">
    <property type="component" value="Unassembled WGS sequence"/>
</dbReference>
<organism evidence="5 6">
    <name type="scientific">Desulfobotulus mexicanus</name>
    <dbReference type="NCBI Taxonomy" id="2586642"/>
    <lineage>
        <taxon>Bacteria</taxon>
        <taxon>Pseudomonadati</taxon>
        <taxon>Thermodesulfobacteriota</taxon>
        <taxon>Desulfobacteria</taxon>
        <taxon>Desulfobacterales</taxon>
        <taxon>Desulfobacteraceae</taxon>
        <taxon>Desulfobotulus</taxon>
    </lineage>
</organism>
<gene>
    <name evidence="5" type="ORF">FIM25_02780</name>
</gene>
<dbReference type="GO" id="GO:0004553">
    <property type="term" value="F:hydrolase activity, hydrolyzing O-glycosyl compounds"/>
    <property type="evidence" value="ECO:0007669"/>
    <property type="project" value="InterPro"/>
</dbReference>
<evidence type="ECO:0000256" key="2">
    <source>
        <dbReference type="ARBA" id="ARBA00022801"/>
    </source>
</evidence>
<dbReference type="AlphaFoldDB" id="A0A5Q4VFV2"/>
<reference evidence="5 6" key="1">
    <citation type="submission" date="2019-06" db="EMBL/GenBank/DDBJ databases">
        <title>Desulfobotulus mexicanus sp. nov., a novel sulfate-reducing bacterium isolated from the sediment of an alkaline crater lake in Mexico.</title>
        <authorList>
            <person name="Hirschler-Rea A."/>
        </authorList>
    </citation>
    <scope>NUCLEOTIDE SEQUENCE [LARGE SCALE GENOMIC DNA]</scope>
    <source>
        <strain evidence="5 6">PAR22N</strain>
    </source>
</reference>
<dbReference type="GO" id="GO:0005975">
    <property type="term" value="P:carbohydrate metabolic process"/>
    <property type="evidence" value="ECO:0007669"/>
    <property type="project" value="InterPro"/>
</dbReference>
<keyword evidence="3" id="KW-0326">Glycosidase</keyword>
<dbReference type="InterPro" id="IPR017853">
    <property type="entry name" value="GH"/>
</dbReference>
<dbReference type="Pfam" id="PF00933">
    <property type="entry name" value="Glyco_hydro_3"/>
    <property type="match status" value="1"/>
</dbReference>
<dbReference type="GO" id="GO:0009254">
    <property type="term" value="P:peptidoglycan turnover"/>
    <property type="evidence" value="ECO:0007669"/>
    <property type="project" value="TreeGrafter"/>
</dbReference>
<proteinExistence type="inferred from homology"/>
<dbReference type="PANTHER" id="PTHR30480">
    <property type="entry name" value="BETA-HEXOSAMINIDASE-RELATED"/>
    <property type="match status" value="1"/>
</dbReference>
<dbReference type="PANTHER" id="PTHR30480:SF16">
    <property type="entry name" value="GLYCOSIDE HYDROLASE FAMILY 3 DOMAIN PROTEIN"/>
    <property type="match status" value="1"/>
</dbReference>
<dbReference type="OrthoDB" id="9781691at2"/>
<evidence type="ECO:0000256" key="1">
    <source>
        <dbReference type="ARBA" id="ARBA00005336"/>
    </source>
</evidence>
<dbReference type="InterPro" id="IPR050226">
    <property type="entry name" value="NagZ_Beta-hexosaminidase"/>
</dbReference>
<dbReference type="InterPro" id="IPR001764">
    <property type="entry name" value="Glyco_hydro_3_N"/>
</dbReference>
<dbReference type="Gene3D" id="3.20.20.300">
    <property type="entry name" value="Glycoside hydrolase, family 3, N-terminal domain"/>
    <property type="match status" value="1"/>
</dbReference>
<accession>A0A5Q4VFV2</accession>
<keyword evidence="6" id="KW-1185">Reference proteome</keyword>
<evidence type="ECO:0000259" key="4">
    <source>
        <dbReference type="Pfam" id="PF00933"/>
    </source>
</evidence>
<dbReference type="SUPFAM" id="SSF51445">
    <property type="entry name" value="(Trans)glycosidases"/>
    <property type="match status" value="1"/>
</dbReference>
<comment type="caution">
    <text evidence="5">The sequence shown here is derived from an EMBL/GenBank/DDBJ whole genome shotgun (WGS) entry which is preliminary data.</text>
</comment>
<comment type="similarity">
    <text evidence="1">Belongs to the glycosyl hydrolase 3 family.</text>
</comment>
<evidence type="ECO:0000313" key="6">
    <source>
        <dbReference type="Proteomes" id="UP000321899"/>
    </source>
</evidence>
<dbReference type="PROSITE" id="PS51257">
    <property type="entry name" value="PROKAR_LIPOPROTEIN"/>
    <property type="match status" value="1"/>
</dbReference>
<dbReference type="RefSeq" id="WP_139446055.1">
    <property type="nucleotide sequence ID" value="NZ_VDMB01000002.1"/>
</dbReference>
<dbReference type="InterPro" id="IPR036962">
    <property type="entry name" value="Glyco_hydro_3_N_sf"/>
</dbReference>
<keyword evidence="2 5" id="KW-0378">Hydrolase</keyword>
<name>A0A5Q4VFV2_9BACT</name>
<dbReference type="EMBL" id="VDMB01000002">
    <property type="protein sequence ID" value="TYT75843.1"/>
    <property type="molecule type" value="Genomic_DNA"/>
</dbReference>
<evidence type="ECO:0000313" key="5">
    <source>
        <dbReference type="EMBL" id="TYT75843.1"/>
    </source>
</evidence>